<accession>A0AAP4FUB0</accession>
<gene>
    <name evidence="1" type="ORF">QQF32_17460</name>
</gene>
<sequence>MPVNERIDPTSGTRIKPDGVRLLTIREIALAKTLFGGSLIYSKIWVHRESYLPFNLQPIDIAMTPNGELWFREETYSHDFSLDLLEKKHRFMHEMVHAWQAQKGMFVRTRGLFSRFADYSYSLDKADLLHYGLEQQASIASDYWLLLHNSLKDYCDLHVYRDYNPDESVYSLIQKYKAVLKGFPG</sequence>
<reference evidence="1 2" key="1">
    <citation type="submission" date="2023-06" db="EMBL/GenBank/DDBJ databases">
        <title>Identification and characterization of antibiotic-resistant Gram-negative bacteria.</title>
        <authorList>
            <person name="Cho G.-S."/>
            <person name="Lee J."/>
            <person name="Tai E."/>
            <person name="Jeong S."/>
            <person name="Kim I."/>
            <person name="Kim B.-E."/>
            <person name="Jeong M.-I."/>
            <person name="Oh K.-K."/>
            <person name="Franz C.M.A.P."/>
        </authorList>
    </citation>
    <scope>NUCLEOTIDE SEQUENCE [LARGE SCALE GENOMIC DNA]</scope>
    <source>
        <strain evidence="1 2">V106_12</strain>
    </source>
</reference>
<name>A0AAP4FUB0_9ENTR</name>
<dbReference type="Proteomes" id="UP001223214">
    <property type="component" value="Unassembled WGS sequence"/>
</dbReference>
<dbReference type="AlphaFoldDB" id="A0AAP4FUB0"/>
<protein>
    <submittedName>
        <fullName evidence="1">Type IV secretion protein Rhs</fullName>
    </submittedName>
</protein>
<comment type="caution">
    <text evidence="1">The sequence shown here is derived from an EMBL/GenBank/DDBJ whole genome shotgun (WGS) entry which is preliminary data.</text>
</comment>
<evidence type="ECO:0000313" key="2">
    <source>
        <dbReference type="Proteomes" id="UP001223214"/>
    </source>
</evidence>
<proteinExistence type="predicted"/>
<dbReference type="RefSeq" id="WP_285150586.1">
    <property type="nucleotide sequence ID" value="NZ_JASSOM010000065.1"/>
</dbReference>
<keyword evidence="2" id="KW-1185">Reference proteome</keyword>
<evidence type="ECO:0000313" key="1">
    <source>
        <dbReference type="EMBL" id="MDK9364986.1"/>
    </source>
</evidence>
<organism evidence="1 2">
    <name type="scientific">Lelliottia wanjuensis</name>
    <dbReference type="NCBI Taxonomy" id="3050585"/>
    <lineage>
        <taxon>Bacteria</taxon>
        <taxon>Pseudomonadati</taxon>
        <taxon>Pseudomonadota</taxon>
        <taxon>Gammaproteobacteria</taxon>
        <taxon>Enterobacterales</taxon>
        <taxon>Enterobacteriaceae</taxon>
        <taxon>Lelliottia</taxon>
    </lineage>
</organism>
<dbReference type="EMBL" id="JASSOM010000065">
    <property type="protein sequence ID" value="MDK9364986.1"/>
    <property type="molecule type" value="Genomic_DNA"/>
</dbReference>